<name>A0A431D594_CAMJU</name>
<dbReference type="AlphaFoldDB" id="A0A431D594"/>
<dbReference type="Pfam" id="PF13401">
    <property type="entry name" value="AAA_22"/>
    <property type="match status" value="1"/>
</dbReference>
<proteinExistence type="predicted"/>
<dbReference type="InterPro" id="IPR049945">
    <property type="entry name" value="AAA_22"/>
</dbReference>
<feature type="domain" description="ORC1/DEAH AAA+ ATPase" evidence="2">
    <location>
        <begin position="16"/>
        <end position="159"/>
    </location>
</feature>
<evidence type="ECO:0000313" key="3">
    <source>
        <dbReference type="EMBL" id="RTJ97006.1"/>
    </source>
</evidence>
<gene>
    <name evidence="3" type="ORF">C3H42_02080</name>
</gene>
<dbReference type="SUPFAM" id="SSF52540">
    <property type="entry name" value="P-loop containing nucleoside triphosphate hydrolases"/>
    <property type="match status" value="1"/>
</dbReference>
<feature type="compositionally biased region" description="Polar residues" evidence="1">
    <location>
        <begin position="166"/>
        <end position="175"/>
    </location>
</feature>
<evidence type="ECO:0000256" key="1">
    <source>
        <dbReference type="SAM" id="MobiDB-lite"/>
    </source>
</evidence>
<dbReference type="EMBL" id="PRCK01000001">
    <property type="protein sequence ID" value="RTJ97006.1"/>
    <property type="molecule type" value="Genomic_DNA"/>
</dbReference>
<dbReference type="InterPro" id="IPR027417">
    <property type="entry name" value="P-loop_NTPase"/>
</dbReference>
<organism evidence="3 4">
    <name type="scientific">Campylobacter jejuni</name>
    <dbReference type="NCBI Taxonomy" id="197"/>
    <lineage>
        <taxon>Bacteria</taxon>
        <taxon>Pseudomonadati</taxon>
        <taxon>Campylobacterota</taxon>
        <taxon>Epsilonproteobacteria</taxon>
        <taxon>Campylobacterales</taxon>
        <taxon>Campylobacteraceae</taxon>
        <taxon>Campylobacter</taxon>
    </lineage>
</organism>
<sequence>MYITIDKIAEFLTSKSRVCLTINGPCGIGKTHLWKQVEEKINTDKKVVYIDLFGKESYKQILEEIVFKIHQNYNKTVNVTSQIISKTINIKSAGIININPDAIFSFLKKEDFNNIIVCFDNIERRSDNLSLKEILGLVNLLKEDKECSVVLILNKNELNKQEDNAKNNMQTSSNDKTQHDAKQNNNDWYQEYKEKVIDYEMLLENNDEIAKALIEEAFMQDEKFIQDDDLKSNLVDIVLKHYQDICDSNLRLLLKILEHIKYFNERCFQSHYDKTIKEEFIIVIHEHYLAIFNAVKDFYIQRKEKRNLSNIYIYDIVTRYLNNFFIINDNDEKELNDIIIRQLSSELFSTFEKTYTTYFDEGDSDADFKNKIENILQIRDNKLEVFAKDLNSGKFLKTIYWFKQIIKSDQEVSEEYKKGYFEKIDKIIQILIKEQYPYYSKRIKLLIAFSKQYKKFYSKITKKHNNEDKLKIFKYNIKEYPHIFHFVNIDKFNQYEIKSIKDAFYNDKYFLKNFIDFFRLVPKKNPIPKGDHNLNRYTDADSKEYEKIFKKNNLFLAFIEYINENKYKKQMLIKDRRVNNDQRVNNDNSNILSKLFYLQD</sequence>
<dbReference type="Proteomes" id="UP000287237">
    <property type="component" value="Unassembled WGS sequence"/>
</dbReference>
<protein>
    <submittedName>
        <fullName evidence="3">NTPase KAP</fullName>
    </submittedName>
</protein>
<dbReference type="GO" id="GO:0016887">
    <property type="term" value="F:ATP hydrolysis activity"/>
    <property type="evidence" value="ECO:0007669"/>
    <property type="project" value="InterPro"/>
</dbReference>
<feature type="region of interest" description="Disordered" evidence="1">
    <location>
        <begin position="162"/>
        <end position="185"/>
    </location>
</feature>
<dbReference type="RefSeq" id="WP_126228937.1">
    <property type="nucleotide sequence ID" value="NZ_PRBM01000001.1"/>
</dbReference>
<evidence type="ECO:0000313" key="4">
    <source>
        <dbReference type="Proteomes" id="UP000287237"/>
    </source>
</evidence>
<dbReference type="Gene3D" id="3.40.50.300">
    <property type="entry name" value="P-loop containing nucleotide triphosphate hydrolases"/>
    <property type="match status" value="1"/>
</dbReference>
<accession>A0A431D594</accession>
<reference evidence="3 4" key="1">
    <citation type="journal article" date="2019" name="Appl. Environ. Microbiol.">
        <title>Population genetics and characterization of Campylobacter jejuni isolates in western jackdaws and game birds in Finland.</title>
        <authorList>
            <person name="Kovanen S."/>
            <person name="Rossi M."/>
            <person name="Pohja-Mykra M."/>
            <person name="Nieminen T."/>
            <person name="Raunio-Saarnisto M."/>
            <person name="Sauvala M."/>
            <person name="Fredriksson-Ahomaa M."/>
            <person name="Hanninen M.L."/>
            <person name="Kivisto R."/>
        </authorList>
    </citation>
    <scope>NUCLEOTIDE SEQUENCE [LARGE SCALE GENOMIC DNA]</scope>
    <source>
        <strain evidence="3 4">CB296</strain>
    </source>
</reference>
<evidence type="ECO:0000259" key="2">
    <source>
        <dbReference type="Pfam" id="PF13401"/>
    </source>
</evidence>
<comment type="caution">
    <text evidence="3">The sequence shown here is derived from an EMBL/GenBank/DDBJ whole genome shotgun (WGS) entry which is preliminary data.</text>
</comment>